<organism evidence="1 2">
    <name type="scientific">Trichogramma brassicae</name>
    <dbReference type="NCBI Taxonomy" id="86971"/>
    <lineage>
        <taxon>Eukaryota</taxon>
        <taxon>Metazoa</taxon>
        <taxon>Ecdysozoa</taxon>
        <taxon>Arthropoda</taxon>
        <taxon>Hexapoda</taxon>
        <taxon>Insecta</taxon>
        <taxon>Pterygota</taxon>
        <taxon>Neoptera</taxon>
        <taxon>Endopterygota</taxon>
        <taxon>Hymenoptera</taxon>
        <taxon>Apocrita</taxon>
        <taxon>Proctotrupomorpha</taxon>
        <taxon>Chalcidoidea</taxon>
        <taxon>Trichogrammatidae</taxon>
        <taxon>Trichogramma</taxon>
    </lineage>
</organism>
<keyword evidence="2" id="KW-1185">Reference proteome</keyword>
<dbReference type="EMBL" id="CADCXV010000236">
    <property type="protein sequence ID" value="CAB0029036.1"/>
    <property type="molecule type" value="Genomic_DNA"/>
</dbReference>
<dbReference type="AlphaFoldDB" id="A0A6H5HYA0"/>
<protein>
    <submittedName>
        <fullName evidence="1">Uncharacterized protein</fullName>
    </submittedName>
</protein>
<reference evidence="1 2" key="1">
    <citation type="submission" date="2020-02" db="EMBL/GenBank/DDBJ databases">
        <authorList>
            <person name="Ferguson B K."/>
        </authorList>
    </citation>
    <scope>NUCLEOTIDE SEQUENCE [LARGE SCALE GENOMIC DNA]</scope>
</reference>
<evidence type="ECO:0000313" key="2">
    <source>
        <dbReference type="Proteomes" id="UP000479190"/>
    </source>
</evidence>
<accession>A0A6H5HYA0</accession>
<evidence type="ECO:0000313" key="1">
    <source>
        <dbReference type="EMBL" id="CAB0029036.1"/>
    </source>
</evidence>
<sequence>MRQGLSDDLLNVIFQCSGRRGVSHIVEAVRQSLLLKFVPENLGLNAITRQNYIQHHVTAFSNRLYNDDPQVPVAILLGNMAKIRPRDDSSVGGQVMCRSMIFVTGRSR</sequence>
<proteinExistence type="predicted"/>
<gene>
    <name evidence="1" type="ORF">TBRA_LOCUS1130</name>
</gene>
<name>A0A6H5HYA0_9HYME</name>
<dbReference type="OrthoDB" id="10046738at2759"/>
<dbReference type="Proteomes" id="UP000479190">
    <property type="component" value="Unassembled WGS sequence"/>
</dbReference>